<protein>
    <submittedName>
        <fullName evidence="2">Acyl-coenzyme A oxidase-like protein</fullName>
    </submittedName>
</protein>
<comment type="caution">
    <text evidence="2">The sequence shown here is derived from an EMBL/GenBank/DDBJ whole genome shotgun (WGS) entry which is preliminary data.</text>
</comment>
<dbReference type="SUPFAM" id="SSF56645">
    <property type="entry name" value="Acyl-CoA dehydrogenase NM domain-like"/>
    <property type="match status" value="1"/>
</dbReference>
<keyword evidence="3" id="KW-1185">Reference proteome</keyword>
<dbReference type="Gene3D" id="2.40.110.10">
    <property type="entry name" value="Butyryl-CoA Dehydrogenase, subunit A, domain 2"/>
    <property type="match status" value="1"/>
</dbReference>
<dbReference type="EMBL" id="QGMH01000118">
    <property type="protein sequence ID" value="TVY24758.1"/>
    <property type="molecule type" value="Genomic_DNA"/>
</dbReference>
<evidence type="ECO:0000259" key="1">
    <source>
        <dbReference type="Pfam" id="PF22924"/>
    </source>
</evidence>
<dbReference type="Proteomes" id="UP000431533">
    <property type="component" value="Unassembled WGS sequence"/>
</dbReference>
<dbReference type="GO" id="GO:0003997">
    <property type="term" value="F:acyl-CoA oxidase activity"/>
    <property type="evidence" value="ECO:0007669"/>
    <property type="project" value="InterPro"/>
</dbReference>
<proteinExistence type="predicted"/>
<dbReference type="InterPro" id="IPR036250">
    <property type="entry name" value="AcylCo_DH-like_C"/>
</dbReference>
<sequence>MAHAEFETPQTLEDILYLKPKFWLLYRDMIWTKDAAAGTLVFIQYNLAAGTLAPFILDRPDLVPLMNNILEFKTSAQYLLTEVGHGLDARNLETTATLLANGEFDLHSPTKDAAKYMPMTTPQEGFERVGIVFARLLAEGEDRGPRPFVVKLNDGHSMCSGITAKLIPKRSGSKIAGHSITTFDHVRLPSLALLGTLSKAPNMRTSFMASIGRVGIGTLALTILNIPVLKMAAYIAGTYSFRRTVGGPDGRRSSIIHFRTQHVSILHALAESAIFEAYADEATNKFVAEKNPAVQHALGTCFKAAIGPATQTRLFQLSERCGAQGLFKHNQIIGLQLEARGINIAEGDILVLCIRLASELLIGRYEMPKPRDPSCLLALYEAGLFKEAQGLLRETKGQHRSDEFNRLVLPLCQPLIEAIGCRMAYEAAVAADCHPDLIALYEAGVMMRDRSWFVENLGMKRVAILRKEDRCISALVPHLKQLLEQTGAAPYVTAPIVSQDKWDGFVDQMETHAGPNTTSQEDIYKNPLAIRASKI</sequence>
<dbReference type="GO" id="GO:0005504">
    <property type="term" value="F:fatty acid binding"/>
    <property type="evidence" value="ECO:0007669"/>
    <property type="project" value="TreeGrafter"/>
</dbReference>
<reference evidence="2 3" key="1">
    <citation type="submission" date="2018-05" db="EMBL/GenBank/DDBJ databases">
        <title>Genome sequencing and assembly of the regulated plant pathogen Lachnellula willkommii and related sister species for the development of diagnostic species identification markers.</title>
        <authorList>
            <person name="Giroux E."/>
            <person name="Bilodeau G."/>
        </authorList>
    </citation>
    <scope>NUCLEOTIDE SEQUENCE [LARGE SCALE GENOMIC DNA]</scope>
    <source>
        <strain evidence="2 3">CBS 185.66</strain>
    </source>
</reference>
<evidence type="ECO:0000313" key="3">
    <source>
        <dbReference type="Proteomes" id="UP000431533"/>
    </source>
</evidence>
<dbReference type="RefSeq" id="XP_031003546.1">
    <property type="nucleotide sequence ID" value="XM_031152482.1"/>
</dbReference>
<dbReference type="SUPFAM" id="SSF47203">
    <property type="entry name" value="Acyl-CoA dehydrogenase C-terminal domain-like"/>
    <property type="match status" value="1"/>
</dbReference>
<dbReference type="GO" id="GO:0071949">
    <property type="term" value="F:FAD binding"/>
    <property type="evidence" value="ECO:0007669"/>
    <property type="project" value="InterPro"/>
</dbReference>
<dbReference type="PANTHER" id="PTHR10909:SF382">
    <property type="entry name" value="ACYL-COENZYME A OXIDASE"/>
    <property type="match status" value="1"/>
</dbReference>
<organism evidence="2 3">
    <name type="scientific">Lachnellula hyalina</name>
    <dbReference type="NCBI Taxonomy" id="1316788"/>
    <lineage>
        <taxon>Eukaryota</taxon>
        <taxon>Fungi</taxon>
        <taxon>Dikarya</taxon>
        <taxon>Ascomycota</taxon>
        <taxon>Pezizomycotina</taxon>
        <taxon>Leotiomycetes</taxon>
        <taxon>Helotiales</taxon>
        <taxon>Lachnaceae</taxon>
        <taxon>Lachnellula</taxon>
    </lineage>
</organism>
<dbReference type="GO" id="GO:0033540">
    <property type="term" value="P:fatty acid beta-oxidation using acyl-CoA oxidase"/>
    <property type="evidence" value="ECO:0007669"/>
    <property type="project" value="TreeGrafter"/>
</dbReference>
<dbReference type="AlphaFoldDB" id="A0A8H8QXV0"/>
<dbReference type="PANTHER" id="PTHR10909">
    <property type="entry name" value="ELECTRON TRANSPORT OXIDOREDUCTASE"/>
    <property type="match status" value="1"/>
</dbReference>
<dbReference type="InterPro" id="IPR009100">
    <property type="entry name" value="AcylCoA_DH/oxidase_NM_dom_sf"/>
</dbReference>
<dbReference type="InterPro" id="IPR046373">
    <property type="entry name" value="Acyl-CoA_Oxase/DH_mid-dom_sf"/>
</dbReference>
<dbReference type="OrthoDB" id="538336at2759"/>
<name>A0A8H8QXV0_9HELO</name>
<dbReference type="GeneID" id="41987751"/>
<gene>
    <name evidence="2" type="primary">ACOXL</name>
    <name evidence="2" type="ORF">LHYA1_G007553</name>
</gene>
<dbReference type="GO" id="GO:0055088">
    <property type="term" value="P:lipid homeostasis"/>
    <property type="evidence" value="ECO:0007669"/>
    <property type="project" value="TreeGrafter"/>
</dbReference>
<dbReference type="Gene3D" id="1.20.140.10">
    <property type="entry name" value="Butyryl-CoA Dehydrogenase, subunit A, domain 3"/>
    <property type="match status" value="1"/>
</dbReference>
<feature type="domain" description="Acyl-CoA oxidase C-alpha1" evidence="1">
    <location>
        <begin position="228"/>
        <end position="360"/>
    </location>
</feature>
<dbReference type="InterPro" id="IPR055060">
    <property type="entry name" value="ACOX_C_alpha1"/>
</dbReference>
<dbReference type="Pfam" id="PF22924">
    <property type="entry name" value="ACOX_C_alpha1"/>
    <property type="match status" value="1"/>
</dbReference>
<accession>A0A8H8QXV0</accession>
<dbReference type="GO" id="GO:0005777">
    <property type="term" value="C:peroxisome"/>
    <property type="evidence" value="ECO:0007669"/>
    <property type="project" value="InterPro"/>
</dbReference>
<evidence type="ECO:0000313" key="2">
    <source>
        <dbReference type="EMBL" id="TVY24758.1"/>
    </source>
</evidence>
<dbReference type="InterPro" id="IPR012258">
    <property type="entry name" value="Acyl-CoA_oxidase"/>
</dbReference>